<evidence type="ECO:0000313" key="20">
    <source>
        <dbReference type="EMBL" id="AZF72771.1"/>
    </source>
</evidence>
<evidence type="ECO:0000313" key="16">
    <source>
        <dbReference type="EMBL" id="AKA75720.1"/>
    </source>
</evidence>
<evidence type="ECO:0000313" key="37">
    <source>
        <dbReference type="Proteomes" id="UP000282269"/>
    </source>
</evidence>
<evidence type="ECO:0000313" key="35">
    <source>
        <dbReference type="Proteomes" id="UP000275843"/>
    </source>
</evidence>
<dbReference type="EC" id="2.7.9.2" evidence="5"/>
<dbReference type="Proteomes" id="UP000594632">
    <property type="component" value="Chromosome"/>
</dbReference>
<evidence type="ECO:0000256" key="6">
    <source>
        <dbReference type="ARBA" id="ARBA00022679"/>
    </source>
</evidence>
<dbReference type="KEGG" id="ssol:SULB_0630"/>
<comment type="pathway">
    <text evidence="3">Carbohydrate biosynthesis; gluconeogenesis.</text>
</comment>
<evidence type="ECO:0000313" key="26">
    <source>
        <dbReference type="EMBL" id="SAI86472.1"/>
    </source>
</evidence>
<evidence type="ECO:0000256" key="7">
    <source>
        <dbReference type="ARBA" id="ARBA00022723"/>
    </source>
</evidence>
<dbReference type="EMBL" id="CP011055">
    <property type="protein sequence ID" value="AKA73022.1"/>
    <property type="molecule type" value="Genomic_DNA"/>
</dbReference>
<dbReference type="InterPro" id="IPR006319">
    <property type="entry name" value="PEP_synth"/>
</dbReference>
<dbReference type="EMBL" id="CP033241">
    <property type="protein sequence ID" value="AZF83216.1"/>
    <property type="molecule type" value="Genomic_DNA"/>
</dbReference>
<reference evidence="30" key="3">
    <citation type="submission" date="2016-04" db="EMBL/GenBank/DDBJ databases">
        <authorList>
            <person name="Shah S.A."/>
            <person name="Garrett R.A."/>
        </authorList>
    </citation>
    <scope>NUCLEOTIDE SEQUENCE [LARGE SCALE GENOMIC DNA]</scope>
    <source>
        <strain evidence="30">ATCC 35091 / DSM 1616 / JCM 8930 / NBRC 15331 / P1</strain>
    </source>
</reference>
<dbReference type="AlphaFoldDB" id="A0A0E3MHX9"/>
<dbReference type="OMA" id="QQDTYLW"/>
<dbReference type="InterPro" id="IPR002192">
    <property type="entry name" value="PPDK_AMP/ATP-bd"/>
</dbReference>
<evidence type="ECO:0000313" key="30">
    <source>
        <dbReference type="Proteomes" id="UP000076770"/>
    </source>
</evidence>
<dbReference type="EMBL" id="CP033235">
    <property type="protein sequence ID" value="AZF67531.1"/>
    <property type="molecule type" value="Genomic_DNA"/>
</dbReference>
<evidence type="ECO:0000256" key="1">
    <source>
        <dbReference type="ARBA" id="ARBA00001946"/>
    </source>
</evidence>
<keyword evidence="9" id="KW-0418">Kinase</keyword>
<keyword evidence="8" id="KW-0547">Nucleotide-binding</keyword>
<reference evidence="31 32" key="4">
    <citation type="journal article" date="2018" name="Proc. Natl. Acad. Sci. U.S.A.">
        <title>Nonmutational mechanism of inheritance in the Archaeon Sulfolobus solfataricus.</title>
        <authorList>
            <person name="Payne S."/>
            <person name="McCarthy S."/>
            <person name="Johnson T."/>
            <person name="North E."/>
            <person name="Blum P."/>
        </authorList>
    </citation>
    <scope>NUCLEOTIDE SEQUENCE [LARGE SCALE GENOMIC DNA]</scope>
    <source>
        <strain evidence="19 31">SARC-H</strain>
        <strain evidence="20 35">SARC-I</strain>
        <strain evidence="22 36">SARC-N</strain>
        <strain evidence="23 37">SARC-O</strain>
        <strain evidence="24 32">SUL120</strain>
        <strain evidence="18 33">SULG</strain>
        <strain evidence="21 34">SULM</strain>
    </source>
</reference>
<evidence type="ECO:0000256" key="12">
    <source>
        <dbReference type="ARBA" id="ARBA00033470"/>
    </source>
</evidence>
<comment type="cofactor">
    <cofactor evidence="1">
        <name>Mg(2+)</name>
        <dbReference type="ChEBI" id="CHEBI:18420"/>
    </cofactor>
</comment>
<keyword evidence="11" id="KW-0460">Magnesium</keyword>
<dbReference type="EMBL" id="CP011056">
    <property type="protein sequence ID" value="AKA75720.1"/>
    <property type="molecule type" value="Genomic_DNA"/>
</dbReference>
<dbReference type="PATRIC" id="fig|2287.6.peg.654"/>
<dbReference type="Proteomes" id="UP000267993">
    <property type="component" value="Chromosome"/>
</dbReference>
<accession>A0A0E3MHX9</accession>
<protein>
    <recommendedName>
        <fullName evidence="5">pyruvate, water dikinase</fullName>
        <ecNumber evidence="5">2.7.9.2</ecNumber>
    </recommendedName>
    <alternativeName>
        <fullName evidence="12">Pyruvate, water dikinase</fullName>
    </alternativeName>
</protein>
<evidence type="ECO:0000256" key="3">
    <source>
        <dbReference type="ARBA" id="ARBA00004742"/>
    </source>
</evidence>
<evidence type="ECO:0000313" key="18">
    <source>
        <dbReference type="EMBL" id="AZF67531.1"/>
    </source>
</evidence>
<evidence type="ECO:0000256" key="11">
    <source>
        <dbReference type="ARBA" id="ARBA00022842"/>
    </source>
</evidence>
<dbReference type="EMBL" id="CP011057">
    <property type="protein sequence ID" value="AKA78412.1"/>
    <property type="molecule type" value="Genomic_DNA"/>
</dbReference>
<dbReference type="KEGG" id="ssof:SULC_0628"/>
<evidence type="ECO:0000313" key="36">
    <source>
        <dbReference type="Proteomes" id="UP000278715"/>
    </source>
</evidence>
<keyword evidence="17" id="KW-0670">Pyruvate</keyword>
<dbReference type="RefSeq" id="WP_009989023.1">
    <property type="nucleotide sequence ID" value="NZ_CP011055.2"/>
</dbReference>
<evidence type="ECO:0000256" key="5">
    <source>
        <dbReference type="ARBA" id="ARBA00011996"/>
    </source>
</evidence>
<evidence type="ECO:0000313" key="21">
    <source>
        <dbReference type="EMBL" id="AZF75394.1"/>
    </source>
</evidence>
<reference evidence="26" key="2">
    <citation type="submission" date="2016-04" db="EMBL/GenBank/DDBJ databases">
        <authorList>
            <person name="Evans L.H."/>
            <person name="Alamgir A."/>
            <person name="Owens N."/>
            <person name="Weber N.D."/>
            <person name="Virtaneva K."/>
            <person name="Barbian K."/>
            <person name="Babar A."/>
            <person name="Rosenke K."/>
        </authorList>
    </citation>
    <scope>NUCLEOTIDE SEQUENCE</scope>
    <source>
        <strain evidence="26">P1</strain>
    </source>
</reference>
<feature type="domain" description="Pyruvate phosphate dikinase AMP/ATP-binding" evidence="14">
    <location>
        <begin position="16"/>
        <end position="307"/>
    </location>
</feature>
<evidence type="ECO:0000313" key="38">
    <source>
        <dbReference type="Proteomes" id="UP000594632"/>
    </source>
</evidence>
<evidence type="ECO:0000256" key="13">
    <source>
        <dbReference type="ARBA" id="ARBA00047700"/>
    </source>
</evidence>
<dbReference type="Proteomes" id="UP000275843">
    <property type="component" value="Chromosome"/>
</dbReference>
<dbReference type="EMBL" id="CP033239">
    <property type="protein sequence ID" value="AZF78003.1"/>
    <property type="molecule type" value="Genomic_DNA"/>
</dbReference>
<dbReference type="Proteomes" id="UP000273443">
    <property type="component" value="Chromosome"/>
</dbReference>
<evidence type="ECO:0000313" key="28">
    <source>
        <dbReference type="Proteomes" id="UP000033085"/>
    </source>
</evidence>
<evidence type="ECO:0000313" key="19">
    <source>
        <dbReference type="EMBL" id="AZF70151.1"/>
    </source>
</evidence>
<evidence type="ECO:0000313" key="15">
    <source>
        <dbReference type="EMBL" id="AKA73022.1"/>
    </source>
</evidence>
<dbReference type="EMBL" id="CP033238">
    <property type="protein sequence ID" value="AZF75394.1"/>
    <property type="molecule type" value="Genomic_DNA"/>
</dbReference>
<dbReference type="EMBL" id="CP033240">
    <property type="protein sequence ID" value="AZF80608.1"/>
    <property type="molecule type" value="Genomic_DNA"/>
</dbReference>
<keyword evidence="7" id="KW-0479">Metal-binding</keyword>
<dbReference type="GeneID" id="1452850"/>
<dbReference type="Pfam" id="PF01326">
    <property type="entry name" value="PPDK_N"/>
    <property type="match status" value="1"/>
</dbReference>
<evidence type="ECO:0000259" key="14">
    <source>
        <dbReference type="Pfam" id="PF01326"/>
    </source>
</evidence>
<evidence type="ECO:0000256" key="9">
    <source>
        <dbReference type="ARBA" id="ARBA00022777"/>
    </source>
</evidence>
<name>A0A0E3MHX9_SACSO</name>
<dbReference type="Gene3D" id="3.30.470.20">
    <property type="entry name" value="ATP-grasp fold, B domain"/>
    <property type="match status" value="1"/>
</dbReference>
<organism evidence="17 29">
    <name type="scientific">Saccharolobus solfataricus</name>
    <name type="common">Sulfolobus solfataricus</name>
    <dbReference type="NCBI Taxonomy" id="2287"/>
    <lineage>
        <taxon>Archaea</taxon>
        <taxon>Thermoproteota</taxon>
        <taxon>Thermoprotei</taxon>
        <taxon>Sulfolobales</taxon>
        <taxon>Sulfolobaceae</taxon>
        <taxon>Saccharolobus</taxon>
    </lineage>
</organism>
<dbReference type="Proteomes" id="UP000273194">
    <property type="component" value="Chromosome"/>
</dbReference>
<proteinExistence type="inferred from homology"/>
<dbReference type="Proteomes" id="UP000033106">
    <property type="component" value="Chromosome"/>
</dbReference>
<evidence type="ECO:0000313" key="17">
    <source>
        <dbReference type="EMBL" id="AKA78412.1"/>
    </source>
</evidence>
<evidence type="ECO:0000256" key="8">
    <source>
        <dbReference type="ARBA" id="ARBA00022741"/>
    </source>
</evidence>
<dbReference type="GeneID" id="44128569"/>
<evidence type="ECO:0000313" key="32">
    <source>
        <dbReference type="Proteomes" id="UP000269431"/>
    </source>
</evidence>
<evidence type="ECO:0000313" key="31">
    <source>
        <dbReference type="Proteomes" id="UP000267993"/>
    </source>
</evidence>
<dbReference type="PANTHER" id="PTHR43030">
    <property type="entry name" value="PHOSPHOENOLPYRUVATE SYNTHASE"/>
    <property type="match status" value="1"/>
</dbReference>
<evidence type="ECO:0000256" key="10">
    <source>
        <dbReference type="ARBA" id="ARBA00022840"/>
    </source>
</evidence>
<dbReference type="GO" id="GO:0046872">
    <property type="term" value="F:metal ion binding"/>
    <property type="evidence" value="ECO:0007669"/>
    <property type="project" value="UniProtKB-KW"/>
</dbReference>
<dbReference type="EMBL" id="CP033237">
    <property type="protein sequence ID" value="AZF72771.1"/>
    <property type="molecule type" value="Genomic_DNA"/>
</dbReference>
<dbReference type="InterPro" id="IPR013815">
    <property type="entry name" value="ATP_grasp_subdomain_1"/>
</dbReference>
<dbReference type="Proteomes" id="UP000269431">
    <property type="component" value="Chromosome"/>
</dbReference>
<comment type="function">
    <text evidence="2">Catalyzes the phosphorylation of pyruvate to phosphoenolpyruvate.</text>
</comment>
<reference evidence="25 38" key="6">
    <citation type="journal article" date="2020" name="Nat. Commun.">
        <title>The structures of two archaeal type IV pili illuminate evolutionary relationships.</title>
        <authorList>
            <person name="Wang F."/>
            <person name="Baquero D.P."/>
            <person name="Su Z."/>
            <person name="Beltran L.C."/>
            <person name="Prangishvili D."/>
            <person name="Krupovic M."/>
            <person name="Egelman E.H."/>
        </authorList>
    </citation>
    <scope>NUCLEOTIDE SEQUENCE [LARGE SCALE GENOMIC DNA]</scope>
    <source>
        <strain evidence="25 38">POZ149</strain>
    </source>
</reference>
<dbReference type="OrthoDB" id="23397at2157"/>
<dbReference type="EMBL" id="CP050869">
    <property type="protein sequence ID" value="QPG50025.1"/>
    <property type="molecule type" value="Genomic_DNA"/>
</dbReference>
<dbReference type="EMBL" id="LT549890">
    <property type="protein sequence ID" value="SAI86472.1"/>
    <property type="molecule type" value="Genomic_DNA"/>
</dbReference>
<evidence type="ECO:0000256" key="4">
    <source>
        <dbReference type="ARBA" id="ARBA00007837"/>
    </source>
</evidence>
<evidence type="ECO:0000313" key="27">
    <source>
        <dbReference type="Proteomes" id="UP000033057"/>
    </source>
</evidence>
<dbReference type="KEGG" id="ssoa:SULA_0628"/>
<gene>
    <name evidence="25" type="ORF">HFC64_09510</name>
    <name evidence="26" type="ORF">SSOP1_2918</name>
    <name evidence="17" type="ORF">SULA_0628</name>
    <name evidence="15" type="ORF">SULB_0630</name>
    <name evidence="16" type="ORF">SULC_0628</name>
    <name evidence="18" type="ORF">SULG_03215</name>
    <name evidence="19" type="ORF">SULH_03215</name>
    <name evidence="20" type="ORF">SULI_03215</name>
    <name evidence="21" type="ORF">SULM_03215</name>
    <name evidence="22" type="ORF">SULN_03215</name>
    <name evidence="23" type="ORF">SULO_03225</name>
    <name evidence="24" type="ORF">SULZ_03260</name>
</gene>
<dbReference type="GO" id="GO:0005524">
    <property type="term" value="F:ATP binding"/>
    <property type="evidence" value="ECO:0007669"/>
    <property type="project" value="UniProtKB-KW"/>
</dbReference>
<dbReference type="Proteomes" id="UP000033085">
    <property type="component" value="Chromosome"/>
</dbReference>
<evidence type="ECO:0000313" key="34">
    <source>
        <dbReference type="Proteomes" id="UP000273443"/>
    </source>
</evidence>
<comment type="similarity">
    <text evidence="4">Belongs to the PEP-utilizing enzyme family.</text>
</comment>
<comment type="catalytic activity">
    <reaction evidence="13">
        <text>pyruvate + ATP + H2O = phosphoenolpyruvate + AMP + phosphate + 2 H(+)</text>
        <dbReference type="Rhea" id="RHEA:11364"/>
        <dbReference type="ChEBI" id="CHEBI:15361"/>
        <dbReference type="ChEBI" id="CHEBI:15377"/>
        <dbReference type="ChEBI" id="CHEBI:15378"/>
        <dbReference type="ChEBI" id="CHEBI:30616"/>
        <dbReference type="ChEBI" id="CHEBI:43474"/>
        <dbReference type="ChEBI" id="CHEBI:58702"/>
        <dbReference type="ChEBI" id="CHEBI:456215"/>
        <dbReference type="EC" id="2.7.9.2"/>
    </reaction>
</comment>
<reference evidence="17" key="5">
    <citation type="submission" date="2018-10" db="EMBL/GenBank/DDBJ databases">
        <authorList>
            <person name="McCarthy S."/>
            <person name="Gradnigo J."/>
            <person name="Johnson T."/>
            <person name="Payne S."/>
            <person name="Lipzen A."/>
            <person name="Schackwitz W."/>
            <person name="Martin J."/>
            <person name="Moriyama E."/>
            <person name="Blum P."/>
        </authorList>
    </citation>
    <scope>NUCLEOTIDE SEQUENCE</scope>
    <source>
        <strain evidence="15">SARC-B</strain>
        <strain evidence="16">SARC-C</strain>
        <strain evidence="17">SULA</strain>
    </source>
</reference>
<reference evidence="27 28" key="1">
    <citation type="journal article" date="2015" name="Genome Announc.">
        <title>Complete Genome Sequence of Sulfolobus solfataricus Strain 98/2 and Evolved Derivatives.</title>
        <authorList>
            <person name="McCarthy S."/>
            <person name="Gradnigo J."/>
            <person name="Johnson T."/>
            <person name="Payne S."/>
            <person name="Lipzen A."/>
            <person name="Martin J."/>
            <person name="Schackwitz W."/>
            <person name="Moriyama E."/>
            <person name="Blum P."/>
        </authorList>
    </citation>
    <scope>NUCLEOTIDE SEQUENCE [LARGE SCALE GENOMIC DNA]</scope>
    <source>
        <strain evidence="27">98/2 SULC</strain>
        <strain evidence="15">SARC-B</strain>
        <strain evidence="16">SARC-C</strain>
        <strain evidence="17 29">SULA</strain>
        <strain evidence="28">SULB</strain>
    </source>
</reference>
<dbReference type="Proteomes" id="UP000033057">
    <property type="component" value="Chromosome"/>
</dbReference>
<evidence type="ECO:0000313" key="25">
    <source>
        <dbReference type="EMBL" id="QPG50025.1"/>
    </source>
</evidence>
<keyword evidence="6" id="KW-0808">Transferase</keyword>
<dbReference type="UniPathway" id="UPA00138"/>
<evidence type="ECO:0000256" key="2">
    <source>
        <dbReference type="ARBA" id="ARBA00002988"/>
    </source>
</evidence>
<dbReference type="GO" id="GO:0006094">
    <property type="term" value="P:gluconeogenesis"/>
    <property type="evidence" value="ECO:0007669"/>
    <property type="project" value="UniProtKB-UniPathway"/>
</dbReference>
<dbReference type="PANTHER" id="PTHR43030:SF1">
    <property type="entry name" value="PHOSPHOENOLPYRUVATE SYNTHASE"/>
    <property type="match status" value="1"/>
</dbReference>
<evidence type="ECO:0000313" key="23">
    <source>
        <dbReference type="EMBL" id="AZF80608.1"/>
    </source>
</evidence>
<dbReference type="Proteomes" id="UP000076770">
    <property type="component" value="Chromosome i"/>
</dbReference>
<keyword evidence="10" id="KW-0067">ATP-binding</keyword>
<evidence type="ECO:0000313" key="24">
    <source>
        <dbReference type="EMBL" id="AZF83216.1"/>
    </source>
</evidence>
<dbReference type="SUPFAM" id="SSF56059">
    <property type="entry name" value="Glutathione synthetase ATP-binding domain-like"/>
    <property type="match status" value="1"/>
</dbReference>
<evidence type="ECO:0000313" key="22">
    <source>
        <dbReference type="EMBL" id="AZF78003.1"/>
    </source>
</evidence>
<evidence type="ECO:0000313" key="33">
    <source>
        <dbReference type="Proteomes" id="UP000273194"/>
    </source>
</evidence>
<dbReference type="Proteomes" id="UP000278715">
    <property type="component" value="Chromosome"/>
</dbReference>
<dbReference type="EMBL" id="CP033236">
    <property type="protein sequence ID" value="AZF70151.1"/>
    <property type="molecule type" value="Genomic_DNA"/>
</dbReference>
<dbReference type="GO" id="GO:0008986">
    <property type="term" value="F:pyruvate, water dikinase activity"/>
    <property type="evidence" value="ECO:0007669"/>
    <property type="project" value="UniProtKB-EC"/>
</dbReference>
<dbReference type="Proteomes" id="UP000282269">
    <property type="component" value="Chromosome"/>
</dbReference>
<dbReference type="Gene3D" id="3.30.1490.20">
    <property type="entry name" value="ATP-grasp fold, A domain"/>
    <property type="match status" value="1"/>
</dbReference>
<sequence length="312" mass="34975">MNYTYLLDEVSLSMVSIVGRKSAYLGELYKMGFNIPKGFIISSRGVNEAIKDLDDEIRGILSSVNLNDTTDLEKRSEMIKSMIIASKLPNEMEKEIYERFSQLGSKYVAVRATATSPLSGASFAGEYETDLFVTQENLIPSIKRVIASYFNPRAIAYRILTHNEAGMAILVQTMINPVSAGTAFSIHPITEEPDYVVIESSFGLGESVTKGMVTPDQYVVSKATRSLVSKRISEKVMKLTYDFAEKKIKSIELSKEEALAESLSDNDAIRIANMAIAIESIFKRNINIEWAIEDKKVYLLEVRGIRRLYPEF</sequence>
<evidence type="ECO:0000313" key="29">
    <source>
        <dbReference type="Proteomes" id="UP000033106"/>
    </source>
</evidence>